<accession>A0A8D8HPX2</accession>
<dbReference type="EMBL" id="HBUE01219333">
    <property type="protein sequence ID" value="CAG6538849.1"/>
    <property type="molecule type" value="Transcribed_RNA"/>
</dbReference>
<evidence type="ECO:0000256" key="1">
    <source>
        <dbReference type="SAM" id="MobiDB-lite"/>
    </source>
</evidence>
<dbReference type="EMBL" id="HBUE01219332">
    <property type="protein sequence ID" value="CAG6538844.1"/>
    <property type="molecule type" value="Transcribed_RNA"/>
</dbReference>
<name>A0A8D8HPX2_CULPI</name>
<reference evidence="2" key="1">
    <citation type="submission" date="2021-05" db="EMBL/GenBank/DDBJ databases">
        <authorList>
            <person name="Alioto T."/>
            <person name="Alioto T."/>
            <person name="Gomez Garrido J."/>
        </authorList>
    </citation>
    <scope>NUCLEOTIDE SEQUENCE</scope>
</reference>
<dbReference type="EMBL" id="HBUE01325907">
    <property type="protein sequence ID" value="CAG6590859.1"/>
    <property type="molecule type" value="Transcribed_RNA"/>
</dbReference>
<feature type="compositionally biased region" description="Low complexity" evidence="1">
    <location>
        <begin position="89"/>
        <end position="104"/>
    </location>
</feature>
<feature type="compositionally biased region" description="Pro residues" evidence="1">
    <location>
        <begin position="78"/>
        <end position="88"/>
    </location>
</feature>
<sequence>MVAGWPRRWRRRHLELVKREDRPQRSVARRIPVISGTQFRWNRTRPPTRPAWAVVARSAVRSAPSGTTLTRPVCPQRTPTPAPPPPPAITATSPSRRPPIRQSAPPQPPRHPELPNINA</sequence>
<organism evidence="2">
    <name type="scientific">Culex pipiens</name>
    <name type="common">House mosquito</name>
    <dbReference type="NCBI Taxonomy" id="7175"/>
    <lineage>
        <taxon>Eukaryota</taxon>
        <taxon>Metazoa</taxon>
        <taxon>Ecdysozoa</taxon>
        <taxon>Arthropoda</taxon>
        <taxon>Hexapoda</taxon>
        <taxon>Insecta</taxon>
        <taxon>Pterygota</taxon>
        <taxon>Neoptera</taxon>
        <taxon>Endopterygota</taxon>
        <taxon>Diptera</taxon>
        <taxon>Nematocera</taxon>
        <taxon>Culicoidea</taxon>
        <taxon>Culicidae</taxon>
        <taxon>Culicinae</taxon>
        <taxon>Culicini</taxon>
        <taxon>Culex</taxon>
        <taxon>Culex</taxon>
    </lineage>
</organism>
<protein>
    <submittedName>
        <fullName evidence="2">(northern house mosquito) hypothetical protein</fullName>
    </submittedName>
</protein>
<dbReference type="EMBL" id="HBUE01325908">
    <property type="protein sequence ID" value="CAG6590864.1"/>
    <property type="molecule type" value="Transcribed_RNA"/>
</dbReference>
<evidence type="ECO:0000313" key="2">
    <source>
        <dbReference type="EMBL" id="CAG6538849.1"/>
    </source>
</evidence>
<dbReference type="AlphaFoldDB" id="A0A8D8HPX2"/>
<feature type="region of interest" description="Disordered" evidence="1">
    <location>
        <begin position="60"/>
        <end position="119"/>
    </location>
</feature>
<proteinExistence type="predicted"/>